<dbReference type="PRINTS" id="PR00080">
    <property type="entry name" value="SDRFAMILY"/>
</dbReference>
<gene>
    <name evidence="1" type="ORF">ABMA27_010120</name>
</gene>
<evidence type="ECO:0000313" key="2">
    <source>
        <dbReference type="Proteomes" id="UP001549920"/>
    </source>
</evidence>
<keyword evidence="2" id="KW-1185">Reference proteome</keyword>
<dbReference type="InterPro" id="IPR036291">
    <property type="entry name" value="NAD(P)-bd_dom_sf"/>
</dbReference>
<protein>
    <submittedName>
        <fullName evidence="1">Uncharacterized protein</fullName>
    </submittedName>
</protein>
<dbReference type="InterPro" id="IPR002347">
    <property type="entry name" value="SDR_fam"/>
</dbReference>
<dbReference type="PANTHER" id="PTHR43975">
    <property type="entry name" value="ZGC:101858"/>
    <property type="match status" value="1"/>
</dbReference>
<reference evidence="1 2" key="1">
    <citation type="submission" date="2024-06" db="EMBL/GenBank/DDBJ databases">
        <title>A chromosome-level genome assembly of beet webworm, Loxostege sticticalis.</title>
        <authorList>
            <person name="Zhang Y."/>
        </authorList>
    </citation>
    <scope>NUCLEOTIDE SEQUENCE [LARGE SCALE GENOMIC DNA]</scope>
    <source>
        <strain evidence="1">AQ026</strain>
        <tissue evidence="1">Whole body</tissue>
    </source>
</reference>
<dbReference type="Gene3D" id="3.40.50.720">
    <property type="entry name" value="NAD(P)-binding Rossmann-like Domain"/>
    <property type="match status" value="1"/>
</dbReference>
<sequence>MEGKKKMCDEMGEYVNYDDKVVIVTGASSGIGADAARYFAKFGAKLALVGRNEERLMAVARDCEEFKNNTPVCFLLDLTKEGSCESVISKTVEVYGKINVLVNGAGVSGMSSVFDKSIEIFDDIMAINLRVPFHMTQLAVPYLLKTKGNIVNVAYSMTTRFRPGFLVYNMAKIALESFAKQAAPELMLEGVRINCVSPGITRTNILSGMNVEHSSYSWLFDNVESHLPCGKVLEPSEVAAYICLVASDIFPHMNGTRLVIDGAASLV</sequence>
<organism evidence="1 2">
    <name type="scientific">Loxostege sticticalis</name>
    <name type="common">Beet webworm moth</name>
    <dbReference type="NCBI Taxonomy" id="481309"/>
    <lineage>
        <taxon>Eukaryota</taxon>
        <taxon>Metazoa</taxon>
        <taxon>Ecdysozoa</taxon>
        <taxon>Arthropoda</taxon>
        <taxon>Hexapoda</taxon>
        <taxon>Insecta</taxon>
        <taxon>Pterygota</taxon>
        <taxon>Neoptera</taxon>
        <taxon>Endopterygota</taxon>
        <taxon>Lepidoptera</taxon>
        <taxon>Glossata</taxon>
        <taxon>Ditrysia</taxon>
        <taxon>Pyraloidea</taxon>
        <taxon>Crambidae</taxon>
        <taxon>Pyraustinae</taxon>
        <taxon>Loxostege</taxon>
    </lineage>
</organism>
<dbReference type="Pfam" id="PF13561">
    <property type="entry name" value="adh_short_C2"/>
    <property type="match status" value="1"/>
</dbReference>
<dbReference type="PRINTS" id="PR00081">
    <property type="entry name" value="GDHRDH"/>
</dbReference>
<accession>A0ABR3H4N8</accession>
<dbReference type="EMBL" id="JBEUOH010000026">
    <property type="protein sequence ID" value="KAL0859761.1"/>
    <property type="molecule type" value="Genomic_DNA"/>
</dbReference>
<dbReference type="SUPFAM" id="SSF51735">
    <property type="entry name" value="NAD(P)-binding Rossmann-fold domains"/>
    <property type="match status" value="1"/>
</dbReference>
<proteinExistence type="predicted"/>
<evidence type="ECO:0000313" key="1">
    <source>
        <dbReference type="EMBL" id="KAL0859761.1"/>
    </source>
</evidence>
<name>A0ABR3H4N8_LOXSC</name>
<comment type="caution">
    <text evidence="1">The sequence shown here is derived from an EMBL/GenBank/DDBJ whole genome shotgun (WGS) entry which is preliminary data.</text>
</comment>
<dbReference type="PANTHER" id="PTHR43975:SF2">
    <property type="entry name" value="EG:BACR7A4.14 PROTEIN-RELATED"/>
    <property type="match status" value="1"/>
</dbReference>
<dbReference type="Proteomes" id="UP001549920">
    <property type="component" value="Unassembled WGS sequence"/>
</dbReference>